<dbReference type="GO" id="GO:0005829">
    <property type="term" value="C:cytosol"/>
    <property type="evidence" value="ECO:0007669"/>
    <property type="project" value="TreeGrafter"/>
</dbReference>
<dbReference type="EMBL" id="WBMS02000003">
    <property type="protein sequence ID" value="MVZ99769.1"/>
    <property type="molecule type" value="Genomic_DNA"/>
</dbReference>
<reference evidence="4" key="1">
    <citation type="submission" date="2019-12" db="EMBL/GenBank/DDBJ databases">
        <title>Actinomadura physcomitrii sp. nov., a novel actinomycete isolated from moss [Physcomitrium sphaericum (Ludw) Fuernr].</title>
        <authorList>
            <person name="Zhuang X."/>
        </authorList>
    </citation>
    <scope>NUCLEOTIDE SEQUENCE [LARGE SCALE GENOMIC DNA]</scope>
    <source>
        <strain evidence="4">LD22</strain>
    </source>
</reference>
<evidence type="ECO:0000259" key="2">
    <source>
        <dbReference type="Pfam" id="PF05378"/>
    </source>
</evidence>
<sequence>MRSGRTARIGVDVGGTFTDLVLHDESRQITRTGKLLTTPDDPGRGILAGIERLLRESGAGWDDVGVIVHGTTLITNTVLERTGAEIGLITTDGFRDVLEMGGEIRFDTENLFARPATVLVPRDRRLGVPGRLLADGTEHLALDEEALLGAARTLLEDHRVEALAVAFLHSYRNPAHERRAKEVITAAHPEALVTLSCEVAPEIREYERMSTACVNAYVQPRVHAYLDRLEDSLRAAGFAGRLYIMLSGGGLTTVEEAKEFPVKLLESGPAAGAIAAAHIARAIGEDRVISFDVGGTTAKMSVVENGAPALAHRFEAGRLEKFKPGSGLPLRLTVVDMIEIGAGGGSIAGLDDLGLLKVGPRSAGSVPGPVAYGLGGALPTVTDADLVTGRLDPDHFLGGEMNLVGDDVRAALRAHVAGPLGIGVAEAAVGVQSIAADSMAAATRMHLAEKGADPSAYTLVAFGGAGPVHAYALARLLKIGRIVVPMGAGVMSALGFLVAAPTVTDVRGYPTELADADWAHVSRLFAEMEERARALLAGADEFGDKVVVSRSADMRYVGQGYEIEVPLPDAAFGPGAAEAIRDRFLAAYDATFGRTISGGRPEVISWRMSAALPGSHIDLAYRPASGDPVRGTRRVHFEGHGELETTVYDRYALPAGTVIEGPAVIEERETSCGFGPDARITVDARHNLVVELT</sequence>
<dbReference type="Pfam" id="PF01968">
    <property type="entry name" value="Hydantoinase_A"/>
    <property type="match status" value="1"/>
</dbReference>
<name>A0A6I4M3Z8_9ACTN</name>
<protein>
    <submittedName>
        <fullName evidence="4">Hydantoinase/oxoprolinase family protein</fullName>
    </submittedName>
</protein>
<accession>A0A6I4M3Z8</accession>
<dbReference type="AlphaFoldDB" id="A0A6I4M3Z8"/>
<dbReference type="PANTHER" id="PTHR11365">
    <property type="entry name" value="5-OXOPROLINASE RELATED"/>
    <property type="match status" value="1"/>
</dbReference>
<dbReference type="Proteomes" id="UP000462055">
    <property type="component" value="Unassembled WGS sequence"/>
</dbReference>
<feature type="domain" description="Acetophenone carboxylase-like C-terminal" evidence="3">
    <location>
        <begin position="520"/>
        <end position="684"/>
    </location>
</feature>
<dbReference type="Gene3D" id="3.30.420.40">
    <property type="match status" value="1"/>
</dbReference>
<dbReference type="SUPFAM" id="SSF53067">
    <property type="entry name" value="Actin-like ATPase domain"/>
    <property type="match status" value="1"/>
</dbReference>
<evidence type="ECO:0000259" key="3">
    <source>
        <dbReference type="Pfam" id="PF19278"/>
    </source>
</evidence>
<dbReference type="InterPro" id="IPR049517">
    <property type="entry name" value="ACX-like_C"/>
</dbReference>
<feature type="domain" description="Hydantoinase A/oxoprolinase" evidence="1">
    <location>
        <begin position="208"/>
        <end position="501"/>
    </location>
</feature>
<dbReference type="InterPro" id="IPR008040">
    <property type="entry name" value="Hydant_A_N"/>
</dbReference>
<gene>
    <name evidence="4" type="ORF">F8568_005135</name>
</gene>
<dbReference type="InterPro" id="IPR045079">
    <property type="entry name" value="Oxoprolinase-like"/>
</dbReference>
<dbReference type="RefSeq" id="WP_151591889.1">
    <property type="nucleotide sequence ID" value="NZ_WBMS02000003.1"/>
</dbReference>
<organism evidence="4 5">
    <name type="scientific">Actinomadura physcomitrii</name>
    <dbReference type="NCBI Taxonomy" id="2650748"/>
    <lineage>
        <taxon>Bacteria</taxon>
        <taxon>Bacillati</taxon>
        <taxon>Actinomycetota</taxon>
        <taxon>Actinomycetes</taxon>
        <taxon>Streptosporangiales</taxon>
        <taxon>Thermomonosporaceae</taxon>
        <taxon>Actinomadura</taxon>
    </lineage>
</organism>
<dbReference type="Pfam" id="PF05378">
    <property type="entry name" value="Hydant_A_N"/>
    <property type="match status" value="1"/>
</dbReference>
<dbReference type="InterPro" id="IPR043129">
    <property type="entry name" value="ATPase_NBD"/>
</dbReference>
<evidence type="ECO:0000313" key="4">
    <source>
        <dbReference type="EMBL" id="MVZ99769.1"/>
    </source>
</evidence>
<feature type="domain" description="Hydantoinase/oxoprolinase N-terminal" evidence="2">
    <location>
        <begin position="8"/>
        <end position="185"/>
    </location>
</feature>
<evidence type="ECO:0000259" key="1">
    <source>
        <dbReference type="Pfam" id="PF01968"/>
    </source>
</evidence>
<dbReference type="GO" id="GO:0017168">
    <property type="term" value="F:5-oxoprolinase (ATP-hydrolyzing) activity"/>
    <property type="evidence" value="ECO:0007669"/>
    <property type="project" value="TreeGrafter"/>
</dbReference>
<evidence type="ECO:0000313" key="5">
    <source>
        <dbReference type="Proteomes" id="UP000462055"/>
    </source>
</evidence>
<comment type="caution">
    <text evidence="4">The sequence shown here is derived from an EMBL/GenBank/DDBJ whole genome shotgun (WGS) entry which is preliminary data.</text>
</comment>
<dbReference type="PANTHER" id="PTHR11365:SF23">
    <property type="entry name" value="HYPOTHETICAL 5-OXOPROLINASE (EUROFUNG)-RELATED"/>
    <property type="match status" value="1"/>
</dbReference>
<dbReference type="GO" id="GO:0006749">
    <property type="term" value="P:glutathione metabolic process"/>
    <property type="evidence" value="ECO:0007669"/>
    <property type="project" value="TreeGrafter"/>
</dbReference>
<dbReference type="InterPro" id="IPR002821">
    <property type="entry name" value="Hydantoinase_A"/>
</dbReference>
<keyword evidence="5" id="KW-1185">Reference proteome</keyword>
<proteinExistence type="predicted"/>
<dbReference type="Pfam" id="PF19278">
    <property type="entry name" value="Hydant_A_C"/>
    <property type="match status" value="1"/>
</dbReference>